<keyword evidence="7 15" id="KW-0235">DNA replication</keyword>
<evidence type="ECO:0000259" key="17">
    <source>
        <dbReference type="SMART" id="SM00475"/>
    </source>
</evidence>
<dbReference type="SUPFAM" id="SSF47807">
    <property type="entry name" value="5' to 3' exonuclease, C-terminal subdomain"/>
    <property type="match status" value="1"/>
</dbReference>
<evidence type="ECO:0000256" key="1">
    <source>
        <dbReference type="ARBA" id="ARBA00007705"/>
    </source>
</evidence>
<dbReference type="CDD" id="cd09898">
    <property type="entry name" value="H3TH_53EXO"/>
    <property type="match status" value="1"/>
</dbReference>
<dbReference type="InterPro" id="IPR012337">
    <property type="entry name" value="RNaseH-like_sf"/>
</dbReference>
<keyword evidence="11 15" id="KW-0238">DNA-binding</keyword>
<evidence type="ECO:0000313" key="20">
    <source>
        <dbReference type="Proteomes" id="UP000214610"/>
    </source>
</evidence>
<keyword evidence="15" id="KW-0378">Hydrolase</keyword>
<dbReference type="GO" id="GO:0006302">
    <property type="term" value="P:double-strand break repair"/>
    <property type="evidence" value="ECO:0007669"/>
    <property type="project" value="TreeGrafter"/>
</dbReference>
<evidence type="ECO:0000256" key="8">
    <source>
        <dbReference type="ARBA" id="ARBA00022722"/>
    </source>
</evidence>
<dbReference type="InterPro" id="IPR029060">
    <property type="entry name" value="PIN-like_dom_sf"/>
</dbReference>
<dbReference type="GO" id="GO:0003887">
    <property type="term" value="F:DNA-directed DNA polymerase activity"/>
    <property type="evidence" value="ECO:0007669"/>
    <property type="project" value="UniProtKB-UniRule"/>
</dbReference>
<keyword evidence="8" id="KW-0540">Nuclease</keyword>
<dbReference type="RefSeq" id="WP_066592568.1">
    <property type="nucleotide sequence ID" value="NZ_CAPCJR010000017.1"/>
</dbReference>
<evidence type="ECO:0000256" key="2">
    <source>
        <dbReference type="ARBA" id="ARBA00011541"/>
    </source>
</evidence>
<evidence type="ECO:0000256" key="10">
    <source>
        <dbReference type="ARBA" id="ARBA00022932"/>
    </source>
</evidence>
<evidence type="ECO:0000256" key="4">
    <source>
        <dbReference type="ARBA" id="ARBA00020311"/>
    </source>
</evidence>
<dbReference type="Pfam" id="PF00476">
    <property type="entry name" value="DNA_pol_A"/>
    <property type="match status" value="1"/>
</dbReference>
<evidence type="ECO:0000256" key="3">
    <source>
        <dbReference type="ARBA" id="ARBA00012417"/>
    </source>
</evidence>
<dbReference type="PRINTS" id="PR00868">
    <property type="entry name" value="DNAPOLI"/>
</dbReference>
<dbReference type="Pfam" id="PF02739">
    <property type="entry name" value="5_3_exonuc_N"/>
    <property type="match status" value="1"/>
</dbReference>
<protein>
    <recommendedName>
        <fullName evidence="4 14">DNA polymerase I</fullName>
        <ecNumber evidence="3 14">2.7.7.7</ecNumber>
    </recommendedName>
</protein>
<dbReference type="NCBIfam" id="NF004397">
    <property type="entry name" value="PRK05755.1"/>
    <property type="match status" value="1"/>
</dbReference>
<dbReference type="Gene3D" id="3.40.50.1010">
    <property type="entry name" value="5'-nuclease"/>
    <property type="match status" value="1"/>
</dbReference>
<dbReference type="InterPro" id="IPR020045">
    <property type="entry name" value="DNA_polI_H3TH"/>
</dbReference>
<dbReference type="Gene3D" id="1.20.1060.10">
    <property type="entry name" value="Taq DNA Polymerase, Chain T, domain 4"/>
    <property type="match status" value="1"/>
</dbReference>
<dbReference type="CDD" id="cd09859">
    <property type="entry name" value="PIN_53EXO"/>
    <property type="match status" value="1"/>
</dbReference>
<evidence type="ECO:0000256" key="9">
    <source>
        <dbReference type="ARBA" id="ARBA00022763"/>
    </source>
</evidence>
<dbReference type="EC" id="2.7.7.7" evidence="3 14"/>
<dbReference type="SUPFAM" id="SSF53098">
    <property type="entry name" value="Ribonuclease H-like"/>
    <property type="match status" value="1"/>
</dbReference>
<dbReference type="SUPFAM" id="SSF88723">
    <property type="entry name" value="PIN domain-like"/>
    <property type="match status" value="1"/>
</dbReference>
<sequence>MSKTILLIDASHFLFRAFFALPPLNTKSGHPTGATRGFLSMLRALRRDVPTDYVACVFDPKGKTFRSDIYPDYKANREETPEDLKLQIPDVFDAVRKQGIPLIQVDGIEADDTIGTIAKSAGEAGCKVVIATGDKDYAQLVTQDVVLINTMGAENTWLDIEGVKEKFGVPPKQIIDYLALMGDKIDNVPGVPKCGKKTASKWLEEYGSLENIIENAAAVKGKIGDNLRDSLAFLPVAKALVTIKQDADISSQVNSLEDLKIKDPDVAALKELYERLEFRAFLKDLKDESKSGPIKTDSKKSEEDASDGLDLFSNSEEKEVQLAEFSQQTIESPDEAKHLVEEICSQSKEGKLPFLFVLADFKDFTYTLRGIAVGWNTGKNWFVPVSTNWVDPQGITPEEFTQIFGSWLSDPAFEKSCYDAKYIAHVLADIGIEFNGIKEDVLLQNYVLEAHRTHYIEKLSYNWLKFELQAEEVLLGKGVKKKTFSEVDILSCAKFAMERSYVGAHLSDLFCGLIEKDPNLQKIYREIEMPTSRVLFRMEQNGVLIDKQLLAKQTAELQAKASELSKKAETIAGEKFNLASPKQLGEILFEKLGVLINGKPSKKTASGNYSTSEEVLSELALDYPLAKIALEYRALTKLISTYTEKLPTQISPRDGRVHTTFEQAVAVTGRLSSTNPNLQNIPVRTPEGRRVREAFIAGPGKKIISADYSQIELRIMAHLSGDKGFTEAFKKNQDIHRATAAEVFSEPLEAVTPDQRRIAKVINFGLIYSMSAFGLAKNLNIDRHDAKNYIARYFQRYPGVSKYMEDTRQHALEKGYIQTVFGRRLEIPELQASGARKAAAERAAINAPMQGTAADLIKMAMIAVQDWLQEENLESKLILQVHDELILEVPDKEVEVVKKRLPEIMSSVAELHVPLIAEVGVGENWEAAH</sequence>
<feature type="domain" description="DNA-directed DNA polymerase family A palm" evidence="18">
    <location>
        <begin position="688"/>
        <end position="893"/>
    </location>
</feature>
<organism evidence="19 20">
    <name type="scientific">Turicimonas muris</name>
    <dbReference type="NCBI Taxonomy" id="1796652"/>
    <lineage>
        <taxon>Bacteria</taxon>
        <taxon>Pseudomonadati</taxon>
        <taxon>Pseudomonadota</taxon>
        <taxon>Betaproteobacteria</taxon>
        <taxon>Burkholderiales</taxon>
        <taxon>Sutterellaceae</taxon>
        <taxon>Turicimonas</taxon>
    </lineage>
</organism>
<keyword evidence="12 15" id="KW-0234">DNA repair</keyword>
<proteinExistence type="inferred from homology"/>
<comment type="caution">
    <text evidence="19">The sequence shown here is derived from an EMBL/GenBank/DDBJ whole genome shotgun (WGS) entry which is preliminary data.</text>
</comment>
<dbReference type="GO" id="GO:0003677">
    <property type="term" value="F:DNA binding"/>
    <property type="evidence" value="ECO:0007669"/>
    <property type="project" value="UniProtKB-UniRule"/>
</dbReference>
<gene>
    <name evidence="15" type="primary">polA</name>
    <name evidence="19" type="ORF">ADH67_12220</name>
</gene>
<dbReference type="InterPro" id="IPR019760">
    <property type="entry name" value="DNA-dir_DNA_pol_A_CS"/>
</dbReference>
<accession>A0A227KD38</accession>
<dbReference type="InterPro" id="IPR018320">
    <property type="entry name" value="DNA_polymerase_1"/>
</dbReference>
<dbReference type="GeneID" id="78361340"/>
<dbReference type="SMART" id="SM00482">
    <property type="entry name" value="POLAc"/>
    <property type="match status" value="1"/>
</dbReference>
<dbReference type="InterPro" id="IPR001098">
    <property type="entry name" value="DNA-dir_DNA_pol_A_palm_dom"/>
</dbReference>
<keyword evidence="20" id="KW-1185">Reference proteome</keyword>
<dbReference type="InterPro" id="IPR002421">
    <property type="entry name" value="5-3_exonuclease"/>
</dbReference>
<dbReference type="InterPro" id="IPR036397">
    <property type="entry name" value="RNaseH_sf"/>
</dbReference>
<feature type="region of interest" description="Disordered" evidence="16">
    <location>
        <begin position="288"/>
        <end position="308"/>
    </location>
</feature>
<dbReference type="Gene3D" id="1.10.150.20">
    <property type="entry name" value="5' to 3' exonuclease, C-terminal subdomain"/>
    <property type="match status" value="2"/>
</dbReference>
<dbReference type="InterPro" id="IPR043502">
    <property type="entry name" value="DNA/RNA_pol_sf"/>
</dbReference>
<evidence type="ECO:0000256" key="5">
    <source>
        <dbReference type="ARBA" id="ARBA00022679"/>
    </source>
</evidence>
<dbReference type="CDD" id="cd08637">
    <property type="entry name" value="DNA_pol_A_pol_I_C"/>
    <property type="match status" value="1"/>
</dbReference>
<comment type="catalytic activity">
    <reaction evidence="13 15">
        <text>DNA(n) + a 2'-deoxyribonucleoside 5'-triphosphate = DNA(n+1) + diphosphate</text>
        <dbReference type="Rhea" id="RHEA:22508"/>
        <dbReference type="Rhea" id="RHEA-COMP:17339"/>
        <dbReference type="Rhea" id="RHEA-COMP:17340"/>
        <dbReference type="ChEBI" id="CHEBI:33019"/>
        <dbReference type="ChEBI" id="CHEBI:61560"/>
        <dbReference type="ChEBI" id="CHEBI:173112"/>
        <dbReference type="EC" id="2.7.7.7"/>
    </reaction>
</comment>
<dbReference type="InterPro" id="IPR002298">
    <property type="entry name" value="DNA_polymerase_A"/>
</dbReference>
<dbReference type="InterPro" id="IPR036279">
    <property type="entry name" value="5-3_exonuclease_C_sf"/>
</dbReference>
<dbReference type="NCBIfam" id="TIGR00593">
    <property type="entry name" value="pola"/>
    <property type="match status" value="1"/>
</dbReference>
<dbReference type="InterPro" id="IPR020046">
    <property type="entry name" value="5-3_exonucl_a-hlix_arch_N"/>
</dbReference>
<evidence type="ECO:0000256" key="11">
    <source>
        <dbReference type="ARBA" id="ARBA00023125"/>
    </source>
</evidence>
<dbReference type="FunFam" id="1.20.1060.10:FF:000001">
    <property type="entry name" value="DNA polymerase I"/>
    <property type="match status" value="1"/>
</dbReference>
<dbReference type="PROSITE" id="PS00447">
    <property type="entry name" value="DNA_POLYMERASE_A"/>
    <property type="match status" value="1"/>
</dbReference>
<dbReference type="Proteomes" id="UP000214610">
    <property type="component" value="Unassembled WGS sequence"/>
</dbReference>
<dbReference type="Pfam" id="PF01367">
    <property type="entry name" value="5_3_exonuc"/>
    <property type="match status" value="1"/>
</dbReference>
<evidence type="ECO:0000256" key="12">
    <source>
        <dbReference type="ARBA" id="ARBA00023204"/>
    </source>
</evidence>
<feature type="domain" description="5'-3' exonuclease" evidence="17">
    <location>
        <begin position="2"/>
        <end position="262"/>
    </location>
</feature>
<dbReference type="PANTHER" id="PTHR10133:SF27">
    <property type="entry name" value="DNA POLYMERASE NU"/>
    <property type="match status" value="1"/>
</dbReference>
<dbReference type="InterPro" id="IPR054690">
    <property type="entry name" value="DNA_polI_exonuclease"/>
</dbReference>
<evidence type="ECO:0000256" key="15">
    <source>
        <dbReference type="RuleBase" id="RU004460"/>
    </source>
</evidence>
<keyword evidence="9 15" id="KW-0227">DNA damage</keyword>
<dbReference type="SMART" id="SM00475">
    <property type="entry name" value="53EXOc"/>
    <property type="match status" value="1"/>
</dbReference>
<dbReference type="Gene3D" id="3.30.70.370">
    <property type="match status" value="1"/>
</dbReference>
<keyword evidence="10 15" id="KW-0239">DNA-directed DNA polymerase</keyword>
<dbReference type="Pfam" id="PF22619">
    <property type="entry name" value="DNA_polI_exo1"/>
    <property type="match status" value="1"/>
</dbReference>
<reference evidence="20" key="1">
    <citation type="submission" date="2017-05" db="EMBL/GenBank/DDBJ databases">
        <title>Improved OligoMM genomes.</title>
        <authorList>
            <person name="Garzetti D."/>
        </authorList>
    </citation>
    <scope>NUCLEOTIDE SEQUENCE [LARGE SCALE GENOMIC DNA]</scope>
    <source>
        <strain evidence="20">YL45</strain>
    </source>
</reference>
<name>A0A227KD38_9BURK</name>
<dbReference type="InterPro" id="IPR008918">
    <property type="entry name" value="HhH2"/>
</dbReference>
<comment type="subunit">
    <text evidence="2">Single-chain monomer with multiple functions.</text>
</comment>
<dbReference type="FunFam" id="1.10.150.20:FF:000003">
    <property type="entry name" value="DNA polymerase I"/>
    <property type="match status" value="1"/>
</dbReference>
<comment type="similarity">
    <text evidence="1 15">Belongs to the DNA polymerase type-A family.</text>
</comment>
<dbReference type="Gene3D" id="3.30.420.10">
    <property type="entry name" value="Ribonuclease H-like superfamily/Ribonuclease H"/>
    <property type="match status" value="1"/>
</dbReference>
<evidence type="ECO:0000256" key="6">
    <source>
        <dbReference type="ARBA" id="ARBA00022695"/>
    </source>
</evidence>
<dbReference type="GO" id="GO:0006261">
    <property type="term" value="P:DNA-templated DNA replication"/>
    <property type="evidence" value="ECO:0007669"/>
    <property type="project" value="UniProtKB-UniRule"/>
</dbReference>
<dbReference type="EMBL" id="NHMP01000012">
    <property type="protein sequence ID" value="OXE44373.1"/>
    <property type="molecule type" value="Genomic_DNA"/>
</dbReference>
<evidence type="ECO:0000256" key="13">
    <source>
        <dbReference type="ARBA" id="ARBA00049244"/>
    </source>
</evidence>
<keyword evidence="6 15" id="KW-0548">Nucleotidyltransferase</keyword>
<evidence type="ECO:0000256" key="16">
    <source>
        <dbReference type="SAM" id="MobiDB-lite"/>
    </source>
</evidence>
<comment type="function">
    <text evidence="15">In addition to polymerase activity, this DNA polymerase exhibits 5'-3' exonuclease activity.</text>
</comment>
<evidence type="ECO:0000313" key="19">
    <source>
        <dbReference type="EMBL" id="OXE44373.1"/>
    </source>
</evidence>
<keyword evidence="5 15" id="KW-0808">Transferase</keyword>
<dbReference type="SMART" id="SM00279">
    <property type="entry name" value="HhH2"/>
    <property type="match status" value="1"/>
</dbReference>
<dbReference type="PANTHER" id="PTHR10133">
    <property type="entry name" value="DNA POLYMERASE I"/>
    <property type="match status" value="1"/>
</dbReference>
<feature type="compositionally biased region" description="Basic and acidic residues" evidence="16">
    <location>
        <begin position="288"/>
        <end position="303"/>
    </location>
</feature>
<dbReference type="GO" id="GO:0008409">
    <property type="term" value="F:5'-3' exonuclease activity"/>
    <property type="evidence" value="ECO:0007669"/>
    <property type="project" value="UniProtKB-UniRule"/>
</dbReference>
<keyword evidence="15" id="KW-0269">Exonuclease</keyword>
<evidence type="ECO:0000259" key="18">
    <source>
        <dbReference type="SMART" id="SM00482"/>
    </source>
</evidence>
<dbReference type="FunFam" id="1.10.150.20:FF:000002">
    <property type="entry name" value="DNA polymerase I"/>
    <property type="match status" value="1"/>
</dbReference>
<dbReference type="AlphaFoldDB" id="A0A227KD38"/>
<evidence type="ECO:0000256" key="7">
    <source>
        <dbReference type="ARBA" id="ARBA00022705"/>
    </source>
</evidence>
<evidence type="ECO:0000256" key="14">
    <source>
        <dbReference type="NCBIfam" id="TIGR00593"/>
    </source>
</evidence>
<dbReference type="SUPFAM" id="SSF56672">
    <property type="entry name" value="DNA/RNA polymerases"/>
    <property type="match status" value="1"/>
</dbReference>